<organism evidence="4 5">
    <name type="scientific">Flagellimonas pacifica</name>
    <dbReference type="NCBI Taxonomy" id="1247520"/>
    <lineage>
        <taxon>Bacteria</taxon>
        <taxon>Pseudomonadati</taxon>
        <taxon>Bacteroidota</taxon>
        <taxon>Flavobacteriia</taxon>
        <taxon>Flavobacteriales</taxon>
        <taxon>Flavobacteriaceae</taxon>
        <taxon>Flagellimonas</taxon>
    </lineage>
</organism>
<dbReference type="AlphaFoldDB" id="A0A285MVT2"/>
<dbReference type="OrthoDB" id="1522859at2"/>
<evidence type="ECO:0000256" key="2">
    <source>
        <dbReference type="SAM" id="Phobius"/>
    </source>
</evidence>
<feature type="transmembrane region" description="Helical" evidence="2">
    <location>
        <begin position="6"/>
        <end position="22"/>
    </location>
</feature>
<dbReference type="PANTHER" id="PTHR34978">
    <property type="entry name" value="POSSIBLE SENSOR-TRANSDUCER PROTEIN BLAR"/>
    <property type="match status" value="1"/>
</dbReference>
<evidence type="ECO:0000313" key="4">
    <source>
        <dbReference type="EMBL" id="SNZ01294.1"/>
    </source>
</evidence>
<dbReference type="Pfam" id="PF05569">
    <property type="entry name" value="Peptidase_M56"/>
    <property type="match status" value="1"/>
</dbReference>
<feature type="region of interest" description="Disordered" evidence="1">
    <location>
        <begin position="536"/>
        <end position="573"/>
    </location>
</feature>
<dbReference type="CDD" id="cd07341">
    <property type="entry name" value="M56_BlaR1_MecR1_like"/>
    <property type="match status" value="1"/>
</dbReference>
<proteinExistence type="predicted"/>
<sequence>MLTYILKSAACLAILLLFYKVFLERERMHRFKRFYLIGSLIVSLIIPLLVFVESITVTFQQEVNTQNALNAGEIVEAVNTSVPPLDFTSFIWSIYYIGVAFFGFKFFNNLVQIVKRIRTNPRKRYKNHTKVLLEEKMPPHTFFHFIFLNKSKMESDKIPHEVLVHEEAHATQKHSLDVIFIELLQVVLWFNPLVFLFKKVIKLNHEFLADQEVLSKNIDAVTYQNTLLSFSSIDKQFQPALPNAINYSSIKKRITIMKTKTSKKSVLIRSLLLFPLFSLLLYGFSDKKTITIISDPSTAISEDYPIKIKINTKQEIFVDGKVTKLENLSAALNSILESNDSNNPSKSKVHLEAEGHLNIKLLTAIKKQLSKTKVSLTMIMADSIIINEKDLDATFKGTGFIAKDTFHVKLDDGKTLSGINTPKMQEGASRKQMAEYNHLAKRYNDMPKNNMRISLKDVNRLTYIYNLMSEKQRKDAEPFPNFPEPPQQSATREQMAEYNKLAKHYNDMPKNNMRISLKDVNHLTYIYNMMSEKQRKDAESFPNFPEPPTPPRVSHNQEMKELPPPPSSDKIIKVPTPPTPLEHVIKMAKKGAVFYYEGKQISAEKAINVVEANRSLNIDSRRDSKSGKPMIKISKDPIVVNP</sequence>
<name>A0A285MVT2_9FLAO</name>
<keyword evidence="5" id="KW-1185">Reference proteome</keyword>
<dbReference type="EMBL" id="OBEH01000005">
    <property type="protein sequence ID" value="SNZ01294.1"/>
    <property type="molecule type" value="Genomic_DNA"/>
</dbReference>
<protein>
    <submittedName>
        <fullName evidence="4">Signal transducer regulating beta-lactamase production, contains metallopeptidase domain</fullName>
    </submittedName>
</protein>
<feature type="transmembrane region" description="Helical" evidence="2">
    <location>
        <begin position="90"/>
        <end position="114"/>
    </location>
</feature>
<keyword evidence="2" id="KW-1133">Transmembrane helix</keyword>
<feature type="domain" description="Peptidase M56" evidence="3">
    <location>
        <begin position="161"/>
        <end position="256"/>
    </location>
</feature>
<feature type="transmembrane region" description="Helical" evidence="2">
    <location>
        <begin position="34"/>
        <end position="52"/>
    </location>
</feature>
<dbReference type="PANTHER" id="PTHR34978:SF3">
    <property type="entry name" value="SLR0241 PROTEIN"/>
    <property type="match status" value="1"/>
</dbReference>
<dbReference type="InterPro" id="IPR052173">
    <property type="entry name" value="Beta-lactam_resp_regulator"/>
</dbReference>
<dbReference type="Proteomes" id="UP000219048">
    <property type="component" value="Unassembled WGS sequence"/>
</dbReference>
<gene>
    <name evidence="4" type="ORF">SAMN06265377_3131</name>
</gene>
<evidence type="ECO:0000256" key="1">
    <source>
        <dbReference type="SAM" id="MobiDB-lite"/>
    </source>
</evidence>
<evidence type="ECO:0000313" key="5">
    <source>
        <dbReference type="Proteomes" id="UP000219048"/>
    </source>
</evidence>
<keyword evidence="2" id="KW-0812">Transmembrane</keyword>
<feature type="transmembrane region" description="Helical" evidence="2">
    <location>
        <begin position="266"/>
        <end position="284"/>
    </location>
</feature>
<evidence type="ECO:0000259" key="3">
    <source>
        <dbReference type="Pfam" id="PF05569"/>
    </source>
</evidence>
<feature type="region of interest" description="Disordered" evidence="1">
    <location>
        <begin position="619"/>
        <end position="642"/>
    </location>
</feature>
<reference evidence="5" key="1">
    <citation type="submission" date="2017-09" db="EMBL/GenBank/DDBJ databases">
        <authorList>
            <person name="Varghese N."/>
            <person name="Submissions S."/>
        </authorList>
    </citation>
    <scope>NUCLEOTIDE SEQUENCE [LARGE SCALE GENOMIC DNA]</scope>
    <source>
        <strain evidence="5">DSM 25885</strain>
    </source>
</reference>
<accession>A0A285MVT2</accession>
<keyword evidence="2" id="KW-0472">Membrane</keyword>
<dbReference type="RefSeq" id="WP_097046752.1">
    <property type="nucleotide sequence ID" value="NZ_OBEH01000005.1"/>
</dbReference>
<dbReference type="InterPro" id="IPR008756">
    <property type="entry name" value="Peptidase_M56"/>
</dbReference>